<dbReference type="OMA" id="CGHEKAQ"/>
<evidence type="ECO:0000313" key="7">
    <source>
        <dbReference type="Proteomes" id="UP000054350"/>
    </source>
</evidence>
<name>A0A0L0S5S9_ALLM3</name>
<dbReference type="InterPro" id="IPR050325">
    <property type="entry name" value="Prot/Nucl_acid_deglycase"/>
</dbReference>
<dbReference type="FunFam" id="3.40.50.880:FF:000022">
    <property type="entry name" value="protein deglycase DJ-1"/>
    <property type="match status" value="1"/>
</dbReference>
<evidence type="ECO:0000256" key="1">
    <source>
        <dbReference type="ARBA" id="ARBA00004496"/>
    </source>
</evidence>
<dbReference type="GO" id="GO:1903189">
    <property type="term" value="P:glyoxal metabolic process"/>
    <property type="evidence" value="ECO:0007669"/>
    <property type="project" value="TreeGrafter"/>
</dbReference>
<comment type="subcellular location">
    <subcellularLocation>
        <location evidence="1">Cytoplasm</location>
    </subcellularLocation>
</comment>
<sequence length="205" mass="21624">MTGHQAHAQPTALVVVAHGSEEMEAVIAIDVLRRAHIDVMVAGLTGAGPIKCSRGVVIVPDAALDTCKNKHYDVVVLPGGMDGARAFEKSKDVHVLIATHLTATDKCRHVAIICASPVALVPALASLSLPADLRITSHPCVQAEIEAGLPKAKYVEDRVVSTWNGRLITSRGPGTAYEFALAIVETLVGKEVHDKVAAPMLLPQL</sequence>
<dbReference type="CDD" id="cd03135">
    <property type="entry name" value="GATase1_DJ-1"/>
    <property type="match status" value="1"/>
</dbReference>
<dbReference type="OrthoDB" id="543156at2759"/>
<feature type="domain" description="DJ-1/PfpI" evidence="5">
    <location>
        <begin position="12"/>
        <end position="185"/>
    </location>
</feature>
<comment type="catalytic activity">
    <reaction evidence="4">
        <text>methylglyoxal + H2O = (R)-lactate + H(+)</text>
        <dbReference type="Rhea" id="RHEA:27754"/>
        <dbReference type="ChEBI" id="CHEBI:15377"/>
        <dbReference type="ChEBI" id="CHEBI:15378"/>
        <dbReference type="ChEBI" id="CHEBI:16004"/>
        <dbReference type="ChEBI" id="CHEBI:17158"/>
        <dbReference type="EC" id="4.2.1.130"/>
    </reaction>
</comment>
<dbReference type="InterPro" id="IPR002818">
    <property type="entry name" value="DJ-1/PfpI"/>
</dbReference>
<dbReference type="STRING" id="578462.A0A0L0S5S9"/>
<dbReference type="VEuPathDB" id="FungiDB:AMAG_04742"/>
<dbReference type="GO" id="GO:0010646">
    <property type="term" value="P:regulation of cell communication"/>
    <property type="evidence" value="ECO:0007669"/>
    <property type="project" value="UniProtKB-ARBA"/>
</dbReference>
<dbReference type="GO" id="GO:0019172">
    <property type="term" value="F:glyoxalase III activity"/>
    <property type="evidence" value="ECO:0007669"/>
    <property type="project" value="UniProtKB-EC"/>
</dbReference>
<protein>
    <recommendedName>
        <fullName evidence="2">D-lactate dehydratase</fullName>
        <ecNumber evidence="2">4.2.1.130</ecNumber>
    </recommendedName>
</protein>
<dbReference type="InterPro" id="IPR006287">
    <property type="entry name" value="DJ-1"/>
</dbReference>
<accession>A0A0L0S5S9</accession>
<dbReference type="SUPFAM" id="SSF52317">
    <property type="entry name" value="Class I glutamine amidotransferase-like"/>
    <property type="match status" value="1"/>
</dbReference>
<dbReference type="EC" id="4.2.1.130" evidence="2"/>
<dbReference type="AlphaFoldDB" id="A0A0L0S5S9"/>
<dbReference type="Gene3D" id="3.40.50.880">
    <property type="match status" value="1"/>
</dbReference>
<dbReference type="eggNOG" id="KOG2764">
    <property type="taxonomic scope" value="Eukaryota"/>
</dbReference>
<evidence type="ECO:0000256" key="4">
    <source>
        <dbReference type="ARBA" id="ARBA00048082"/>
    </source>
</evidence>
<evidence type="ECO:0000259" key="5">
    <source>
        <dbReference type="Pfam" id="PF01965"/>
    </source>
</evidence>
<evidence type="ECO:0000313" key="6">
    <source>
        <dbReference type="EMBL" id="KNE57898.1"/>
    </source>
</evidence>
<evidence type="ECO:0000256" key="3">
    <source>
        <dbReference type="ARBA" id="ARBA00022490"/>
    </source>
</evidence>
<dbReference type="GO" id="GO:0005739">
    <property type="term" value="C:mitochondrion"/>
    <property type="evidence" value="ECO:0007669"/>
    <property type="project" value="TreeGrafter"/>
</dbReference>
<proteinExistence type="predicted"/>
<evidence type="ECO:0000256" key="2">
    <source>
        <dbReference type="ARBA" id="ARBA00013134"/>
    </source>
</evidence>
<dbReference type="Pfam" id="PF01965">
    <property type="entry name" value="DJ-1_PfpI"/>
    <property type="match status" value="1"/>
</dbReference>
<dbReference type="GO" id="GO:0005634">
    <property type="term" value="C:nucleus"/>
    <property type="evidence" value="ECO:0007669"/>
    <property type="project" value="TreeGrafter"/>
</dbReference>
<dbReference type="GO" id="GO:0006979">
    <property type="term" value="P:response to oxidative stress"/>
    <property type="evidence" value="ECO:0007669"/>
    <property type="project" value="TreeGrafter"/>
</dbReference>
<dbReference type="GO" id="GO:0023051">
    <property type="term" value="P:regulation of signaling"/>
    <property type="evidence" value="ECO:0007669"/>
    <property type="project" value="UniProtKB-ARBA"/>
</dbReference>
<dbReference type="Proteomes" id="UP000054350">
    <property type="component" value="Unassembled WGS sequence"/>
</dbReference>
<keyword evidence="3" id="KW-0963">Cytoplasm</keyword>
<organism evidence="6 7">
    <name type="scientific">Allomyces macrogynus (strain ATCC 38327)</name>
    <name type="common">Allomyces javanicus var. macrogynus</name>
    <dbReference type="NCBI Taxonomy" id="578462"/>
    <lineage>
        <taxon>Eukaryota</taxon>
        <taxon>Fungi</taxon>
        <taxon>Fungi incertae sedis</taxon>
        <taxon>Blastocladiomycota</taxon>
        <taxon>Blastocladiomycetes</taxon>
        <taxon>Blastocladiales</taxon>
        <taxon>Blastocladiaceae</taxon>
        <taxon>Allomyces</taxon>
    </lineage>
</organism>
<dbReference type="EMBL" id="GG745332">
    <property type="protein sequence ID" value="KNE57898.1"/>
    <property type="molecule type" value="Genomic_DNA"/>
</dbReference>
<gene>
    <name evidence="6" type="ORF">AMAG_04742</name>
</gene>
<dbReference type="InterPro" id="IPR029062">
    <property type="entry name" value="Class_I_gatase-like"/>
</dbReference>
<keyword evidence="7" id="KW-1185">Reference proteome</keyword>
<reference evidence="7" key="2">
    <citation type="submission" date="2009-11" db="EMBL/GenBank/DDBJ databases">
        <title>The Genome Sequence of Allomyces macrogynus strain ATCC 38327.</title>
        <authorList>
            <consortium name="The Broad Institute Genome Sequencing Platform"/>
            <person name="Russ C."/>
            <person name="Cuomo C."/>
            <person name="Shea T."/>
            <person name="Young S.K."/>
            <person name="Zeng Q."/>
            <person name="Koehrsen M."/>
            <person name="Haas B."/>
            <person name="Borodovsky M."/>
            <person name="Guigo R."/>
            <person name="Alvarado L."/>
            <person name="Berlin A."/>
            <person name="Borenstein D."/>
            <person name="Chen Z."/>
            <person name="Engels R."/>
            <person name="Freedman E."/>
            <person name="Gellesch M."/>
            <person name="Goldberg J."/>
            <person name="Griggs A."/>
            <person name="Gujja S."/>
            <person name="Heiman D."/>
            <person name="Hepburn T."/>
            <person name="Howarth C."/>
            <person name="Jen D."/>
            <person name="Larson L."/>
            <person name="Lewis B."/>
            <person name="Mehta T."/>
            <person name="Park D."/>
            <person name="Pearson M."/>
            <person name="Roberts A."/>
            <person name="Saif S."/>
            <person name="Shenoy N."/>
            <person name="Sisk P."/>
            <person name="Stolte C."/>
            <person name="Sykes S."/>
            <person name="Walk T."/>
            <person name="White J."/>
            <person name="Yandava C."/>
            <person name="Burger G."/>
            <person name="Gray M.W."/>
            <person name="Holland P.W.H."/>
            <person name="King N."/>
            <person name="Lang F.B.F."/>
            <person name="Roger A.J."/>
            <person name="Ruiz-Trillo I."/>
            <person name="Lander E."/>
            <person name="Nusbaum C."/>
        </authorList>
    </citation>
    <scope>NUCLEOTIDE SEQUENCE [LARGE SCALE GENOMIC DNA]</scope>
    <source>
        <strain evidence="7">ATCC 38327</strain>
    </source>
</reference>
<dbReference type="PANTHER" id="PTHR48094">
    <property type="entry name" value="PROTEIN/NUCLEIC ACID DEGLYCASE DJ-1-RELATED"/>
    <property type="match status" value="1"/>
</dbReference>
<dbReference type="PANTHER" id="PTHR48094:SF12">
    <property type="entry name" value="PARKINSON DISEASE PROTEIN 7 HOMOLOG"/>
    <property type="match status" value="1"/>
</dbReference>
<dbReference type="NCBIfam" id="TIGR01383">
    <property type="entry name" value="not_thiJ"/>
    <property type="match status" value="1"/>
</dbReference>
<reference evidence="6 7" key="1">
    <citation type="submission" date="2009-11" db="EMBL/GenBank/DDBJ databases">
        <title>Annotation of Allomyces macrogynus ATCC 38327.</title>
        <authorList>
            <consortium name="The Broad Institute Genome Sequencing Platform"/>
            <person name="Russ C."/>
            <person name="Cuomo C."/>
            <person name="Burger G."/>
            <person name="Gray M.W."/>
            <person name="Holland P.W.H."/>
            <person name="King N."/>
            <person name="Lang F.B.F."/>
            <person name="Roger A.J."/>
            <person name="Ruiz-Trillo I."/>
            <person name="Young S.K."/>
            <person name="Zeng Q."/>
            <person name="Gargeya S."/>
            <person name="Fitzgerald M."/>
            <person name="Haas B."/>
            <person name="Abouelleil A."/>
            <person name="Alvarado L."/>
            <person name="Arachchi H.M."/>
            <person name="Berlin A."/>
            <person name="Chapman S.B."/>
            <person name="Gearin G."/>
            <person name="Goldberg J."/>
            <person name="Griggs A."/>
            <person name="Gujja S."/>
            <person name="Hansen M."/>
            <person name="Heiman D."/>
            <person name="Howarth C."/>
            <person name="Larimer J."/>
            <person name="Lui A."/>
            <person name="MacDonald P.J.P."/>
            <person name="McCowen C."/>
            <person name="Montmayeur A."/>
            <person name="Murphy C."/>
            <person name="Neiman D."/>
            <person name="Pearson M."/>
            <person name="Priest M."/>
            <person name="Roberts A."/>
            <person name="Saif S."/>
            <person name="Shea T."/>
            <person name="Sisk P."/>
            <person name="Stolte C."/>
            <person name="Sykes S."/>
            <person name="Wortman J."/>
            <person name="Nusbaum C."/>
            <person name="Birren B."/>
        </authorList>
    </citation>
    <scope>NUCLEOTIDE SEQUENCE [LARGE SCALE GENOMIC DNA]</scope>
    <source>
        <strain evidence="6 7">ATCC 38327</strain>
    </source>
</reference>